<accession>A0A0E9Q6E7</accession>
<dbReference type="AlphaFoldDB" id="A0A0E9Q6E7"/>
<evidence type="ECO:0000313" key="1">
    <source>
        <dbReference type="EMBL" id="JAH12456.1"/>
    </source>
</evidence>
<proteinExistence type="predicted"/>
<protein>
    <submittedName>
        <fullName evidence="1">Uncharacterized protein</fullName>
    </submittedName>
</protein>
<organism evidence="1">
    <name type="scientific">Anguilla anguilla</name>
    <name type="common">European freshwater eel</name>
    <name type="synonym">Muraena anguilla</name>
    <dbReference type="NCBI Taxonomy" id="7936"/>
    <lineage>
        <taxon>Eukaryota</taxon>
        <taxon>Metazoa</taxon>
        <taxon>Chordata</taxon>
        <taxon>Craniata</taxon>
        <taxon>Vertebrata</taxon>
        <taxon>Euteleostomi</taxon>
        <taxon>Actinopterygii</taxon>
        <taxon>Neopterygii</taxon>
        <taxon>Teleostei</taxon>
        <taxon>Anguilliformes</taxon>
        <taxon>Anguillidae</taxon>
        <taxon>Anguilla</taxon>
    </lineage>
</organism>
<dbReference type="EMBL" id="GBXM01096121">
    <property type="protein sequence ID" value="JAH12456.1"/>
    <property type="molecule type" value="Transcribed_RNA"/>
</dbReference>
<name>A0A0E9Q6E7_ANGAN</name>
<sequence>MLCHTFEWSKQPFAQQFSSSLKA</sequence>
<reference evidence="1" key="2">
    <citation type="journal article" date="2015" name="Fish Shellfish Immunol.">
        <title>Early steps in the European eel (Anguilla anguilla)-Vibrio vulnificus interaction in the gills: Role of the RtxA13 toxin.</title>
        <authorList>
            <person name="Callol A."/>
            <person name="Pajuelo D."/>
            <person name="Ebbesson L."/>
            <person name="Teles M."/>
            <person name="MacKenzie S."/>
            <person name="Amaro C."/>
        </authorList>
    </citation>
    <scope>NUCLEOTIDE SEQUENCE</scope>
</reference>
<reference evidence="1" key="1">
    <citation type="submission" date="2014-11" db="EMBL/GenBank/DDBJ databases">
        <authorList>
            <person name="Amaro Gonzalez C."/>
        </authorList>
    </citation>
    <scope>NUCLEOTIDE SEQUENCE</scope>
</reference>